<dbReference type="InterPro" id="IPR040999">
    <property type="entry name" value="Mak_N_cap"/>
</dbReference>
<sequence length="494" mass="54145">MTTPDAALLESYLVRTRWFGGKGRPFEVDHVRSIAEVPAHQGRPSLTVYLVTVTYSDEDAGSELYQVPLSGYDDIEERISHAYVGAIDTDGGLVHLYDAVHDREAMRIWLDGFIAAETTGTSQIDRLRFRRVPGGDPLDDTLVSSPMTGEQSNSSARFDDTAIMKLFRKVSPGINPDIEIHEELTRGGSEHIAQLYGWVEIDVDGELLQTAMLQEFLATATDGFELAVASVRTLLADPEQNVEDSGGDFAGEAARLGEALANIHALMRSRFPAESRGAETTAELASTMRDRLDYARRSVPGLEPSVPQLQRLYDAVAALDELDIQRVHGDLHLGQTLRTSHGWRIVDFEGEPGRPFAQRSLPDSPWRDVAGMLRSFDYAAAMIEMSWATDAEVDEGHALRAERAREWSARAREHFVDAYVTAAASDDGEAASDAGGASSDAGDDTASAQLTGASRVLLDAYVADKAVYEVMYEIRNRPTWVSIPLEALERVANT</sequence>
<evidence type="ECO:0000259" key="16">
    <source>
        <dbReference type="Pfam" id="PF18085"/>
    </source>
</evidence>
<keyword evidence="6" id="KW-0321">Glycogen metabolism</keyword>
<feature type="domain" description="Aminoglycoside phosphotransferase" evidence="15">
    <location>
        <begin position="253"/>
        <end position="379"/>
    </location>
</feature>
<keyword evidence="11" id="KW-0320">Glycogen biosynthesis</keyword>
<dbReference type="Proteomes" id="UP000594480">
    <property type="component" value="Chromosome"/>
</dbReference>
<evidence type="ECO:0000256" key="12">
    <source>
        <dbReference type="ARBA" id="ARBA00023277"/>
    </source>
</evidence>
<feature type="domain" description="Maltokinase N-terminal cap" evidence="16">
    <location>
        <begin position="12"/>
        <end position="102"/>
    </location>
</feature>
<keyword evidence="12" id="KW-0119">Carbohydrate metabolism</keyword>
<evidence type="ECO:0000256" key="14">
    <source>
        <dbReference type="ARBA" id="ARBA00049067"/>
    </source>
</evidence>
<evidence type="ECO:0000256" key="8">
    <source>
        <dbReference type="ARBA" id="ARBA00022741"/>
    </source>
</evidence>
<comment type="catalytic activity">
    <reaction evidence="14">
        <text>D-maltose + ATP = alpha-maltose 1-phosphate + ADP + H(+)</text>
        <dbReference type="Rhea" id="RHEA:31915"/>
        <dbReference type="ChEBI" id="CHEBI:15378"/>
        <dbReference type="ChEBI" id="CHEBI:17306"/>
        <dbReference type="ChEBI" id="CHEBI:30616"/>
        <dbReference type="ChEBI" id="CHEBI:63576"/>
        <dbReference type="ChEBI" id="CHEBI:456216"/>
        <dbReference type="EC" id="2.7.1.175"/>
    </reaction>
</comment>
<evidence type="ECO:0000256" key="9">
    <source>
        <dbReference type="ARBA" id="ARBA00022777"/>
    </source>
</evidence>
<dbReference type="RefSeq" id="WP_195693370.1">
    <property type="nucleotide sequence ID" value="NZ_CP064760.1"/>
</dbReference>
<keyword evidence="8" id="KW-0547">Nucleotide-binding</keyword>
<evidence type="ECO:0000256" key="13">
    <source>
        <dbReference type="ARBA" id="ARBA00031251"/>
    </source>
</evidence>
<keyword evidence="10" id="KW-0067">ATP-binding</keyword>
<evidence type="ECO:0000313" key="17">
    <source>
        <dbReference type="EMBL" id="QPE05353.1"/>
    </source>
</evidence>
<dbReference type="GO" id="GO:0005978">
    <property type="term" value="P:glycogen biosynthetic process"/>
    <property type="evidence" value="ECO:0007669"/>
    <property type="project" value="UniProtKB-UniPathway"/>
</dbReference>
<protein>
    <recommendedName>
        <fullName evidence="5">Maltokinase</fullName>
        <ecNumber evidence="4">2.7.1.175</ecNumber>
    </recommendedName>
    <alternativeName>
        <fullName evidence="13">Maltose-1-phosphate synthase</fullName>
    </alternativeName>
</protein>
<evidence type="ECO:0000256" key="10">
    <source>
        <dbReference type="ARBA" id="ARBA00022840"/>
    </source>
</evidence>
<evidence type="ECO:0000256" key="3">
    <source>
        <dbReference type="ARBA" id="ARBA00011245"/>
    </source>
</evidence>
<dbReference type="Gene3D" id="3.90.1200.10">
    <property type="match status" value="1"/>
</dbReference>
<dbReference type="EMBL" id="CP064760">
    <property type="protein sequence ID" value="QPE05353.1"/>
    <property type="molecule type" value="Genomic_DNA"/>
</dbReference>
<proteinExistence type="inferred from homology"/>
<name>A0A7S8MZ65_9MICO</name>
<evidence type="ECO:0000259" key="15">
    <source>
        <dbReference type="Pfam" id="PF01636"/>
    </source>
</evidence>
<evidence type="ECO:0000313" key="18">
    <source>
        <dbReference type="Proteomes" id="UP000594480"/>
    </source>
</evidence>
<evidence type="ECO:0000256" key="4">
    <source>
        <dbReference type="ARBA" id="ARBA00011962"/>
    </source>
</evidence>
<dbReference type="KEGG" id="msf:IT882_04645"/>
<gene>
    <name evidence="17" type="ORF">IT882_04645</name>
</gene>
<keyword evidence="18" id="KW-1185">Reference proteome</keyword>
<evidence type="ECO:0000256" key="11">
    <source>
        <dbReference type="ARBA" id="ARBA00023056"/>
    </source>
</evidence>
<dbReference type="InterPro" id="IPR002575">
    <property type="entry name" value="Aminoglycoside_PTrfase"/>
</dbReference>
<dbReference type="Pfam" id="PF01636">
    <property type="entry name" value="APH"/>
    <property type="match status" value="1"/>
</dbReference>
<evidence type="ECO:0000256" key="5">
    <source>
        <dbReference type="ARBA" id="ARBA00013882"/>
    </source>
</evidence>
<accession>A0A7S8MZ65</accession>
<dbReference type="UniPathway" id="UPA00164"/>
<dbReference type="SUPFAM" id="SSF56112">
    <property type="entry name" value="Protein kinase-like (PK-like)"/>
    <property type="match status" value="1"/>
</dbReference>
<evidence type="ECO:0000256" key="2">
    <source>
        <dbReference type="ARBA" id="ARBA00006219"/>
    </source>
</evidence>
<comment type="pathway">
    <text evidence="1">Glycan biosynthesis; glycogen biosynthesis.</text>
</comment>
<evidence type="ECO:0000256" key="1">
    <source>
        <dbReference type="ARBA" id="ARBA00004964"/>
    </source>
</evidence>
<evidence type="ECO:0000256" key="7">
    <source>
        <dbReference type="ARBA" id="ARBA00022679"/>
    </source>
</evidence>
<dbReference type="GO" id="GO:0016301">
    <property type="term" value="F:kinase activity"/>
    <property type="evidence" value="ECO:0007669"/>
    <property type="project" value="UniProtKB-KW"/>
</dbReference>
<dbReference type="Pfam" id="PF18085">
    <property type="entry name" value="Mak_N_cap"/>
    <property type="match status" value="1"/>
</dbReference>
<keyword evidence="7 17" id="KW-0808">Transferase</keyword>
<keyword evidence="9" id="KW-0418">Kinase</keyword>
<dbReference type="GO" id="GO:0005524">
    <property type="term" value="F:ATP binding"/>
    <property type="evidence" value="ECO:0007669"/>
    <property type="project" value="UniProtKB-KW"/>
</dbReference>
<comment type="similarity">
    <text evidence="2">Belongs to the aminoglycoside phosphotransferase family.</text>
</comment>
<evidence type="ECO:0000256" key="6">
    <source>
        <dbReference type="ARBA" id="ARBA00022600"/>
    </source>
</evidence>
<dbReference type="InterPro" id="IPR011009">
    <property type="entry name" value="Kinase-like_dom_sf"/>
</dbReference>
<reference evidence="17 18" key="1">
    <citation type="submission" date="2020-11" db="EMBL/GenBank/DDBJ databases">
        <title>Amino acid is mineralized and recycled by bacteria in oceanic microbiome.</title>
        <authorList>
            <person name="Zheng L.Y."/>
        </authorList>
    </citation>
    <scope>NUCLEOTIDE SEQUENCE [LARGE SCALE GENOMIC DNA]</scope>
    <source>
        <strain evidence="17 18">A32-1</strain>
    </source>
</reference>
<dbReference type="AlphaFoldDB" id="A0A7S8MZ65"/>
<organism evidence="17 18">
    <name type="scientific">Microbacterium schleiferi</name>
    <dbReference type="NCBI Taxonomy" id="69362"/>
    <lineage>
        <taxon>Bacteria</taxon>
        <taxon>Bacillati</taxon>
        <taxon>Actinomycetota</taxon>
        <taxon>Actinomycetes</taxon>
        <taxon>Micrococcales</taxon>
        <taxon>Microbacteriaceae</taxon>
        <taxon>Microbacterium</taxon>
    </lineage>
</organism>
<dbReference type="EC" id="2.7.1.175" evidence="4"/>
<comment type="subunit">
    <text evidence="3">Monomer.</text>
</comment>